<protein>
    <submittedName>
        <fullName evidence="9">Uncharacterized protein</fullName>
    </submittedName>
</protein>
<dbReference type="InterPro" id="IPR006447">
    <property type="entry name" value="Myb_dom_plants"/>
</dbReference>
<keyword evidence="5" id="KW-0539">Nucleus</keyword>
<evidence type="ECO:0000256" key="4">
    <source>
        <dbReference type="ARBA" id="ARBA00023163"/>
    </source>
</evidence>
<dbReference type="GO" id="GO:0005634">
    <property type="term" value="C:nucleus"/>
    <property type="evidence" value="ECO:0007669"/>
    <property type="project" value="UniProtKB-SubCell"/>
</dbReference>
<dbReference type="NCBIfam" id="TIGR01557">
    <property type="entry name" value="myb_SHAQKYF"/>
    <property type="match status" value="1"/>
</dbReference>
<dbReference type="OrthoDB" id="118550at2759"/>
<feature type="domain" description="Myb-like" evidence="6">
    <location>
        <begin position="47"/>
        <end position="92"/>
    </location>
</feature>
<dbReference type="PROSITE" id="PS50090">
    <property type="entry name" value="MYB_LIKE"/>
    <property type="match status" value="1"/>
</dbReference>
<keyword evidence="4" id="KW-0804">Transcription</keyword>
<dbReference type="GO" id="GO:0003677">
    <property type="term" value="F:DNA binding"/>
    <property type="evidence" value="ECO:0007669"/>
    <property type="project" value="UniProtKB-KW"/>
</dbReference>
<accession>A0A8J5RG19</accession>
<evidence type="ECO:0000313" key="9">
    <source>
        <dbReference type="EMBL" id="KAG8046042.1"/>
    </source>
</evidence>
<name>A0A8J5RG19_ZIZPA</name>
<dbReference type="PROSITE" id="PS51293">
    <property type="entry name" value="SANT"/>
    <property type="match status" value="1"/>
</dbReference>
<evidence type="ECO:0000256" key="1">
    <source>
        <dbReference type="ARBA" id="ARBA00004123"/>
    </source>
</evidence>
<feature type="domain" description="HTH myb-type" evidence="8">
    <location>
        <begin position="42"/>
        <end position="96"/>
    </location>
</feature>
<dbReference type="Pfam" id="PF24904">
    <property type="entry name" value="RVE6"/>
    <property type="match status" value="1"/>
</dbReference>
<dbReference type="EMBL" id="JAAALK010000290">
    <property type="protein sequence ID" value="KAG8046042.1"/>
    <property type="molecule type" value="Genomic_DNA"/>
</dbReference>
<keyword evidence="3" id="KW-0238">DNA-binding</keyword>
<evidence type="ECO:0000313" key="10">
    <source>
        <dbReference type="Proteomes" id="UP000729402"/>
    </source>
</evidence>
<proteinExistence type="predicted"/>
<dbReference type="PANTHER" id="PTHR12802:SF97">
    <property type="entry name" value="OS01G0156000 PROTEIN"/>
    <property type="match status" value="1"/>
</dbReference>
<dbReference type="Proteomes" id="UP000729402">
    <property type="component" value="Unassembled WGS sequence"/>
</dbReference>
<dbReference type="CDD" id="cd00167">
    <property type="entry name" value="SANT"/>
    <property type="match status" value="1"/>
</dbReference>
<dbReference type="GO" id="GO:0010468">
    <property type="term" value="P:regulation of gene expression"/>
    <property type="evidence" value="ECO:0007669"/>
    <property type="project" value="UniProtKB-ARBA"/>
</dbReference>
<evidence type="ECO:0000256" key="5">
    <source>
        <dbReference type="ARBA" id="ARBA00023242"/>
    </source>
</evidence>
<evidence type="ECO:0000256" key="2">
    <source>
        <dbReference type="ARBA" id="ARBA00023015"/>
    </source>
</evidence>
<evidence type="ECO:0000259" key="8">
    <source>
        <dbReference type="PROSITE" id="PS51294"/>
    </source>
</evidence>
<organism evidence="9 10">
    <name type="scientific">Zizania palustris</name>
    <name type="common">Northern wild rice</name>
    <dbReference type="NCBI Taxonomy" id="103762"/>
    <lineage>
        <taxon>Eukaryota</taxon>
        <taxon>Viridiplantae</taxon>
        <taxon>Streptophyta</taxon>
        <taxon>Embryophyta</taxon>
        <taxon>Tracheophyta</taxon>
        <taxon>Spermatophyta</taxon>
        <taxon>Magnoliopsida</taxon>
        <taxon>Liliopsida</taxon>
        <taxon>Poales</taxon>
        <taxon>Poaceae</taxon>
        <taxon>BOP clade</taxon>
        <taxon>Oryzoideae</taxon>
        <taxon>Oryzeae</taxon>
        <taxon>Zizaniinae</taxon>
        <taxon>Zizania</taxon>
    </lineage>
</organism>
<evidence type="ECO:0000256" key="3">
    <source>
        <dbReference type="ARBA" id="ARBA00023125"/>
    </source>
</evidence>
<keyword evidence="10" id="KW-1185">Reference proteome</keyword>
<dbReference type="Pfam" id="PF00249">
    <property type="entry name" value="Myb_DNA-binding"/>
    <property type="match status" value="1"/>
</dbReference>
<evidence type="ECO:0000259" key="7">
    <source>
        <dbReference type="PROSITE" id="PS51293"/>
    </source>
</evidence>
<comment type="subcellular location">
    <subcellularLocation>
        <location evidence="1">Nucleus</location>
    </subcellularLocation>
</comment>
<sequence length="340" mass="37352">MCACVRVCSARIDLGMGAGFNLWMDRNNNGEMPGKKARKPYTMTKPRERWSDEEHERFLDALIMFGRDWKKIEEHVGTKTTIQIRSHAQKYFLKVQKLGLTAGLPPQYPRRRLLMQPQSSPAGSSGVAATAILHGQPQCFSLGMPHPDVAAAVPSSIGWHSTPGVLPATNGKFTLSIQSPLPADLLVPHYHTHQTGSDYDSQPCTSGTAAWVNHANQIQPVASFMGASSFGGMSLDWAGSSSEMAAASTVHDETIALPLSPDDLHFAQVYRFIGDIFDPITPCPVEAHLQKLKNMDDATVKTILLVLRNLEDNLLTPQFEPVRRLLSTYDPKQGLLLGQL</sequence>
<dbReference type="AlphaFoldDB" id="A0A8J5RG19"/>
<comment type="caution">
    <text evidence="9">The sequence shown here is derived from an EMBL/GenBank/DDBJ whole genome shotgun (WGS) entry which is preliminary data.</text>
</comment>
<reference evidence="9" key="2">
    <citation type="submission" date="2021-02" db="EMBL/GenBank/DDBJ databases">
        <authorList>
            <person name="Kimball J.A."/>
            <person name="Haas M.W."/>
            <person name="Macchietto M."/>
            <person name="Kono T."/>
            <person name="Duquette J."/>
            <person name="Shao M."/>
        </authorList>
    </citation>
    <scope>NUCLEOTIDE SEQUENCE</scope>
    <source>
        <tissue evidence="9">Fresh leaf tissue</tissue>
    </source>
</reference>
<dbReference type="InterPro" id="IPR017930">
    <property type="entry name" value="Myb_dom"/>
</dbReference>
<dbReference type="PROSITE" id="PS51294">
    <property type="entry name" value="HTH_MYB"/>
    <property type="match status" value="1"/>
</dbReference>
<keyword evidence="2" id="KW-0805">Transcription regulation</keyword>
<reference evidence="9" key="1">
    <citation type="journal article" date="2021" name="bioRxiv">
        <title>Whole Genome Assembly and Annotation of Northern Wild Rice, Zizania palustris L., Supports a Whole Genome Duplication in the Zizania Genus.</title>
        <authorList>
            <person name="Haas M."/>
            <person name="Kono T."/>
            <person name="Macchietto M."/>
            <person name="Millas R."/>
            <person name="McGilp L."/>
            <person name="Shao M."/>
            <person name="Duquette J."/>
            <person name="Hirsch C.N."/>
            <person name="Kimball J."/>
        </authorList>
    </citation>
    <scope>NUCLEOTIDE SEQUENCE</scope>
    <source>
        <tissue evidence="9">Fresh leaf tissue</tissue>
    </source>
</reference>
<feature type="domain" description="SANT" evidence="7">
    <location>
        <begin position="45"/>
        <end position="96"/>
    </location>
</feature>
<dbReference type="InterPro" id="IPR017884">
    <property type="entry name" value="SANT_dom"/>
</dbReference>
<dbReference type="FunFam" id="1.10.10.60:FF:000023">
    <property type="entry name" value="protein REVEILLE 6 isoform X1"/>
    <property type="match status" value="1"/>
</dbReference>
<dbReference type="SMART" id="SM00717">
    <property type="entry name" value="SANT"/>
    <property type="match status" value="1"/>
</dbReference>
<evidence type="ECO:0000259" key="6">
    <source>
        <dbReference type="PROSITE" id="PS50090"/>
    </source>
</evidence>
<gene>
    <name evidence="9" type="ORF">GUJ93_ZPchr0008g11811</name>
</gene>
<dbReference type="PANTHER" id="PTHR12802">
    <property type="entry name" value="SWI/SNF COMPLEX-RELATED"/>
    <property type="match status" value="1"/>
</dbReference>
<dbReference type="InterPro" id="IPR001005">
    <property type="entry name" value="SANT/Myb"/>
</dbReference>